<reference evidence="3" key="1">
    <citation type="journal article" date="2011" name="Nat. Biotechnol.">
        <title>The genomic sequence of the Chinese hamster ovary (CHO)-K1 cell line.</title>
        <authorList>
            <person name="Xu X."/>
            <person name="Nagarajan H."/>
            <person name="Lewis N.E."/>
            <person name="Pan S."/>
            <person name="Cai Z."/>
            <person name="Liu X."/>
            <person name="Chen W."/>
            <person name="Xie M."/>
            <person name="Wang W."/>
            <person name="Hammond S."/>
            <person name="Andersen M.R."/>
            <person name="Neff N."/>
            <person name="Passarelli B."/>
            <person name="Koh W."/>
            <person name="Fan H.C."/>
            <person name="Wang J."/>
            <person name="Gui Y."/>
            <person name="Lee K.H."/>
            <person name="Betenbaugh M.J."/>
            <person name="Quake S.R."/>
            <person name="Famili I."/>
            <person name="Palsson B.O."/>
            <person name="Wang J."/>
        </authorList>
    </citation>
    <scope>NUCLEOTIDE SEQUENCE [LARGE SCALE GENOMIC DNA]</scope>
    <source>
        <strain evidence="3">CHO K1 cell line</strain>
    </source>
</reference>
<organism evidence="2 3">
    <name type="scientific">Cricetulus griseus</name>
    <name type="common">Chinese hamster</name>
    <name type="synonym">Cricetulus barabensis griseus</name>
    <dbReference type="NCBI Taxonomy" id="10029"/>
    <lineage>
        <taxon>Eukaryota</taxon>
        <taxon>Metazoa</taxon>
        <taxon>Chordata</taxon>
        <taxon>Craniata</taxon>
        <taxon>Vertebrata</taxon>
        <taxon>Euteleostomi</taxon>
        <taxon>Mammalia</taxon>
        <taxon>Eutheria</taxon>
        <taxon>Euarchontoglires</taxon>
        <taxon>Glires</taxon>
        <taxon>Rodentia</taxon>
        <taxon>Myomorpha</taxon>
        <taxon>Muroidea</taxon>
        <taxon>Cricetidae</taxon>
        <taxon>Cricetinae</taxon>
        <taxon>Cricetulus</taxon>
    </lineage>
</organism>
<evidence type="ECO:0000313" key="3">
    <source>
        <dbReference type="Proteomes" id="UP000001075"/>
    </source>
</evidence>
<evidence type="ECO:0000256" key="1">
    <source>
        <dbReference type="SAM" id="Phobius"/>
    </source>
</evidence>
<feature type="transmembrane region" description="Helical" evidence="1">
    <location>
        <begin position="31"/>
        <end position="49"/>
    </location>
</feature>
<sequence>MVTFQQGHFGFCVFVSKGKFFRNHKVNFDSSWQWIILVFTGYFWGNFGYSSMLISSKMTVP</sequence>
<name>G3HKJ5_CRIGR</name>
<keyword evidence="1" id="KW-0472">Membrane</keyword>
<gene>
    <name evidence="2" type="ORF">I79_011223</name>
</gene>
<dbReference type="EMBL" id="JH000464">
    <property type="protein sequence ID" value="EGV91833.1"/>
    <property type="molecule type" value="Genomic_DNA"/>
</dbReference>
<keyword evidence="1" id="KW-0812">Transmembrane</keyword>
<accession>G3HKJ5</accession>
<protein>
    <submittedName>
        <fullName evidence="2">Uncharacterized protein</fullName>
    </submittedName>
</protein>
<dbReference type="InParanoid" id="G3HKJ5"/>
<proteinExistence type="predicted"/>
<keyword evidence="1" id="KW-1133">Transmembrane helix</keyword>
<dbReference type="AlphaFoldDB" id="G3HKJ5"/>
<dbReference type="Proteomes" id="UP000001075">
    <property type="component" value="Unassembled WGS sequence"/>
</dbReference>
<evidence type="ECO:0000313" key="2">
    <source>
        <dbReference type="EMBL" id="EGV91833.1"/>
    </source>
</evidence>